<dbReference type="EMBL" id="CP144746">
    <property type="protein sequence ID" value="WVZ55221.1"/>
    <property type="molecule type" value="Genomic_DNA"/>
</dbReference>
<evidence type="ECO:0000313" key="16">
    <source>
        <dbReference type="Proteomes" id="UP001341281"/>
    </source>
</evidence>
<feature type="region of interest" description="Disordered" evidence="13">
    <location>
        <begin position="1"/>
        <end position="29"/>
    </location>
</feature>
<gene>
    <name evidence="15" type="ORF">U9M48_005911</name>
</gene>
<comment type="cofactor">
    <cofactor evidence="10">
        <name>Ca(2+)</name>
        <dbReference type="ChEBI" id="CHEBI:29108"/>
    </cofactor>
    <text evidence="10">Binds 2 calcium ions per subunit.</text>
</comment>
<evidence type="ECO:0000256" key="9">
    <source>
        <dbReference type="ARBA" id="ARBA00023324"/>
    </source>
</evidence>
<evidence type="ECO:0000256" key="11">
    <source>
        <dbReference type="PIRSR" id="PIRSR600823-5"/>
    </source>
</evidence>
<feature type="domain" description="Plant heme peroxidase family profile" evidence="14">
    <location>
        <begin position="1"/>
        <end position="234"/>
    </location>
</feature>
<dbReference type="GO" id="GO:0005576">
    <property type="term" value="C:extracellular region"/>
    <property type="evidence" value="ECO:0007669"/>
    <property type="project" value="UniProtKB-SubCell"/>
</dbReference>
<feature type="binding site" evidence="10">
    <location>
        <position position="164"/>
    </location>
    <ligand>
        <name>Ca(2+)</name>
        <dbReference type="ChEBI" id="CHEBI:29108"/>
        <label>2</label>
    </ligand>
</feature>
<dbReference type="GO" id="GO:0046872">
    <property type="term" value="F:metal ion binding"/>
    <property type="evidence" value="ECO:0007669"/>
    <property type="project" value="UniProtKB-KW"/>
</dbReference>
<evidence type="ECO:0000256" key="12">
    <source>
        <dbReference type="RuleBase" id="RU004241"/>
    </source>
</evidence>
<evidence type="ECO:0000256" key="8">
    <source>
        <dbReference type="ARBA" id="ARBA00023004"/>
    </source>
</evidence>
<dbReference type="PRINTS" id="PR00461">
    <property type="entry name" value="PLPEROXIDASE"/>
</dbReference>
<evidence type="ECO:0000256" key="4">
    <source>
        <dbReference type="ARBA" id="ARBA00022617"/>
    </source>
</evidence>
<keyword evidence="16" id="KW-1185">Reference proteome</keyword>
<evidence type="ECO:0000256" key="3">
    <source>
        <dbReference type="ARBA" id="ARBA00022559"/>
    </source>
</evidence>
<evidence type="ECO:0000256" key="7">
    <source>
        <dbReference type="ARBA" id="ARBA00023002"/>
    </source>
</evidence>
<keyword evidence="8 10" id="KW-0408">Iron</keyword>
<dbReference type="Pfam" id="PF00141">
    <property type="entry name" value="peroxidase"/>
    <property type="match status" value="1"/>
</dbReference>
<keyword evidence="4" id="KW-0349">Heme</keyword>
<dbReference type="GO" id="GO:0020037">
    <property type="term" value="F:heme binding"/>
    <property type="evidence" value="ECO:0007669"/>
    <property type="project" value="InterPro"/>
</dbReference>
<feature type="disulfide bond" evidence="11">
    <location>
        <begin position="100"/>
        <end position="134"/>
    </location>
</feature>
<evidence type="ECO:0000256" key="10">
    <source>
        <dbReference type="PIRSR" id="PIRSR600823-3"/>
    </source>
</evidence>
<evidence type="ECO:0000256" key="5">
    <source>
        <dbReference type="ARBA" id="ARBA00022723"/>
    </source>
</evidence>
<comment type="subcellular location">
    <subcellularLocation>
        <location evidence="2">Secreted</location>
    </subcellularLocation>
</comment>
<accession>A0AAQ3PXP2</accession>
<sequence length="237" mass="24549">MSRTLHLSSGPAPSLGRTAARGYGDGEQQQQDGVVVAGHGGRRAPAVLSVSAAGDVRRRRGRERGSAAQLLRRDVPGGGGDRAARGAWAAGAHTIGRAHCTAFSARLYNFSGTGAADPSLELDAAFLARLRHACPASSSLSGSGRRVHPGLVAPMDPHTPYALDTLYYWGVLRSRGLFASDQALLRPPPRRSGRPPTGPTRGSAGFAAAIVKMGQIQVLTGTSGQVRAKCGGVNQLN</sequence>
<evidence type="ECO:0000259" key="14">
    <source>
        <dbReference type="PROSITE" id="PS50873"/>
    </source>
</evidence>
<evidence type="ECO:0000313" key="15">
    <source>
        <dbReference type="EMBL" id="WVZ55221.1"/>
    </source>
</evidence>
<dbReference type="AlphaFoldDB" id="A0AAQ3PXP2"/>
<keyword evidence="5 10" id="KW-0479">Metal-binding</keyword>
<comment type="catalytic activity">
    <reaction evidence="1">
        <text>2 a phenolic donor + H2O2 = 2 a phenolic radical donor + 2 H2O</text>
        <dbReference type="Rhea" id="RHEA:56136"/>
        <dbReference type="ChEBI" id="CHEBI:15377"/>
        <dbReference type="ChEBI" id="CHEBI:16240"/>
        <dbReference type="ChEBI" id="CHEBI:139520"/>
        <dbReference type="ChEBI" id="CHEBI:139521"/>
        <dbReference type="EC" id="1.11.1.7"/>
    </reaction>
</comment>
<feature type="binding site" description="axial binding residue" evidence="10">
    <location>
        <position position="93"/>
    </location>
    <ligand>
        <name>heme b</name>
        <dbReference type="ChEBI" id="CHEBI:60344"/>
    </ligand>
    <ligandPart>
        <name>Fe</name>
        <dbReference type="ChEBI" id="CHEBI:18248"/>
    </ligandPart>
</feature>
<dbReference type="GO" id="GO:0042744">
    <property type="term" value="P:hydrogen peroxide catabolic process"/>
    <property type="evidence" value="ECO:0007669"/>
    <property type="project" value="UniProtKB-KW"/>
</dbReference>
<keyword evidence="6 10" id="KW-0106">Calcium</keyword>
<evidence type="ECO:0000256" key="1">
    <source>
        <dbReference type="ARBA" id="ARBA00000189"/>
    </source>
</evidence>
<protein>
    <recommendedName>
        <fullName evidence="14">Plant heme peroxidase family profile domain-containing protein</fullName>
    </recommendedName>
</protein>
<keyword evidence="7" id="KW-0560">Oxidoreductase</keyword>
<evidence type="ECO:0000256" key="13">
    <source>
        <dbReference type="SAM" id="MobiDB-lite"/>
    </source>
</evidence>
<dbReference type="Proteomes" id="UP001341281">
    <property type="component" value="Chromosome 02"/>
</dbReference>
<dbReference type="SUPFAM" id="SSF48113">
    <property type="entry name" value="Heme-dependent peroxidases"/>
    <property type="match status" value="1"/>
</dbReference>
<keyword evidence="3" id="KW-0575">Peroxidase</keyword>
<dbReference type="PROSITE" id="PS50873">
    <property type="entry name" value="PEROXIDASE_4"/>
    <property type="match status" value="1"/>
</dbReference>
<dbReference type="Gene3D" id="1.10.420.10">
    <property type="entry name" value="Peroxidase, domain 2"/>
    <property type="match status" value="1"/>
</dbReference>
<dbReference type="PANTHER" id="PTHR31517:SF84">
    <property type="entry name" value="PEROXIDASE"/>
    <property type="match status" value="1"/>
</dbReference>
<feature type="region of interest" description="Disordered" evidence="13">
    <location>
        <begin position="51"/>
        <end position="78"/>
    </location>
</feature>
<keyword evidence="9" id="KW-0376">Hydrogen peroxide</keyword>
<keyword evidence="11" id="KW-1015">Disulfide bond</keyword>
<dbReference type="InterPro" id="IPR002016">
    <property type="entry name" value="Haem_peroxidase"/>
</dbReference>
<dbReference type="Gene3D" id="1.10.520.10">
    <property type="match status" value="1"/>
</dbReference>
<proteinExistence type="inferred from homology"/>
<organism evidence="15 16">
    <name type="scientific">Paspalum notatum var. saurae</name>
    <dbReference type="NCBI Taxonomy" id="547442"/>
    <lineage>
        <taxon>Eukaryota</taxon>
        <taxon>Viridiplantae</taxon>
        <taxon>Streptophyta</taxon>
        <taxon>Embryophyta</taxon>
        <taxon>Tracheophyta</taxon>
        <taxon>Spermatophyta</taxon>
        <taxon>Magnoliopsida</taxon>
        <taxon>Liliopsida</taxon>
        <taxon>Poales</taxon>
        <taxon>Poaceae</taxon>
        <taxon>PACMAD clade</taxon>
        <taxon>Panicoideae</taxon>
        <taxon>Andropogonodae</taxon>
        <taxon>Paspaleae</taxon>
        <taxon>Paspalinae</taxon>
        <taxon>Paspalum</taxon>
    </lineage>
</organism>
<dbReference type="InterPro" id="IPR010255">
    <property type="entry name" value="Haem_peroxidase_sf"/>
</dbReference>
<feature type="binding site" evidence="10">
    <location>
        <position position="94"/>
    </location>
    <ligand>
        <name>Ca(2+)</name>
        <dbReference type="ChEBI" id="CHEBI:29108"/>
        <label>2</label>
    </ligand>
</feature>
<comment type="similarity">
    <text evidence="12">Belongs to the peroxidase family.</text>
</comment>
<name>A0AAQ3PXP2_PASNO</name>
<evidence type="ECO:0000256" key="2">
    <source>
        <dbReference type="ARBA" id="ARBA00004613"/>
    </source>
</evidence>
<dbReference type="GO" id="GO:0140825">
    <property type="term" value="F:lactoperoxidase activity"/>
    <property type="evidence" value="ECO:0007669"/>
    <property type="project" value="UniProtKB-EC"/>
</dbReference>
<dbReference type="PANTHER" id="PTHR31517">
    <property type="match status" value="1"/>
</dbReference>
<feature type="binding site" evidence="10">
    <location>
        <position position="156"/>
    </location>
    <ligand>
        <name>Ca(2+)</name>
        <dbReference type="ChEBI" id="CHEBI:29108"/>
        <label>2</label>
    </ligand>
</feature>
<feature type="binding site" evidence="10">
    <location>
        <position position="159"/>
    </location>
    <ligand>
        <name>Ca(2+)</name>
        <dbReference type="ChEBI" id="CHEBI:29108"/>
        <label>2</label>
    </ligand>
</feature>
<reference evidence="15 16" key="1">
    <citation type="submission" date="2024-02" db="EMBL/GenBank/DDBJ databases">
        <title>High-quality chromosome-scale genome assembly of Pensacola bahiagrass (Paspalum notatum Flugge var. saurae).</title>
        <authorList>
            <person name="Vega J.M."/>
            <person name="Podio M."/>
            <person name="Orjuela J."/>
            <person name="Siena L.A."/>
            <person name="Pessino S.C."/>
            <person name="Combes M.C."/>
            <person name="Mariac C."/>
            <person name="Albertini E."/>
            <person name="Pupilli F."/>
            <person name="Ortiz J.P.A."/>
            <person name="Leblanc O."/>
        </authorList>
    </citation>
    <scope>NUCLEOTIDE SEQUENCE [LARGE SCALE GENOMIC DNA]</scope>
    <source>
        <strain evidence="15">R1</strain>
        <tissue evidence="15">Leaf</tissue>
    </source>
</reference>
<feature type="region of interest" description="Disordered" evidence="13">
    <location>
        <begin position="182"/>
        <end position="204"/>
    </location>
</feature>
<evidence type="ECO:0000256" key="6">
    <source>
        <dbReference type="ARBA" id="ARBA00022837"/>
    </source>
</evidence>
<comment type="cofactor">
    <cofactor evidence="10">
        <name>heme b</name>
        <dbReference type="ChEBI" id="CHEBI:60344"/>
    </cofactor>
    <text evidence="10">Binds 1 heme b (iron(II)-protoporphyrin IX) group per subunit.</text>
</comment>
<dbReference type="GO" id="GO:0006979">
    <property type="term" value="P:response to oxidative stress"/>
    <property type="evidence" value="ECO:0007669"/>
    <property type="project" value="InterPro"/>
</dbReference>
<dbReference type="InterPro" id="IPR000823">
    <property type="entry name" value="Peroxidase_pln"/>
</dbReference>